<sequence length="96" mass="10574">MVDQMWHLPLSVNAVAMEVMTAEKANGMEVIMVIMETMELMTAEKANGMEVIMIIMETVFAVVMAMVMVMADMVDMGIGKANERNDVLDDGNGKNN</sequence>
<evidence type="ECO:0000256" key="1">
    <source>
        <dbReference type="SAM" id="Phobius"/>
    </source>
</evidence>
<keyword evidence="1" id="KW-0472">Membrane</keyword>
<dbReference type="EMBL" id="JBICBT010000824">
    <property type="protein sequence ID" value="KAL3098403.1"/>
    <property type="molecule type" value="Genomic_DNA"/>
</dbReference>
<keyword evidence="1" id="KW-0812">Transmembrane</keyword>
<evidence type="ECO:0000313" key="3">
    <source>
        <dbReference type="Proteomes" id="UP001620626"/>
    </source>
</evidence>
<reference evidence="2 3" key="1">
    <citation type="submission" date="2024-10" db="EMBL/GenBank/DDBJ databases">
        <authorList>
            <person name="Kim D."/>
        </authorList>
    </citation>
    <scope>NUCLEOTIDE SEQUENCE [LARGE SCALE GENOMIC DNA]</scope>
    <source>
        <strain evidence="2">BH-2024</strain>
    </source>
</reference>
<proteinExistence type="predicted"/>
<protein>
    <submittedName>
        <fullName evidence="2">Uncharacterized protein</fullName>
    </submittedName>
</protein>
<evidence type="ECO:0000313" key="2">
    <source>
        <dbReference type="EMBL" id="KAL3098403.1"/>
    </source>
</evidence>
<gene>
    <name evidence="2" type="ORF">niasHT_022767</name>
</gene>
<dbReference type="AlphaFoldDB" id="A0ABD2K672"/>
<name>A0ABD2K672_9BILA</name>
<keyword evidence="1" id="KW-1133">Transmembrane helix</keyword>
<comment type="caution">
    <text evidence="2">The sequence shown here is derived from an EMBL/GenBank/DDBJ whole genome shotgun (WGS) entry which is preliminary data.</text>
</comment>
<keyword evidence="3" id="KW-1185">Reference proteome</keyword>
<feature type="transmembrane region" description="Helical" evidence="1">
    <location>
        <begin position="51"/>
        <end position="71"/>
    </location>
</feature>
<dbReference type="Proteomes" id="UP001620626">
    <property type="component" value="Unassembled WGS sequence"/>
</dbReference>
<organism evidence="2 3">
    <name type="scientific">Heterodera trifolii</name>
    <dbReference type="NCBI Taxonomy" id="157864"/>
    <lineage>
        <taxon>Eukaryota</taxon>
        <taxon>Metazoa</taxon>
        <taxon>Ecdysozoa</taxon>
        <taxon>Nematoda</taxon>
        <taxon>Chromadorea</taxon>
        <taxon>Rhabditida</taxon>
        <taxon>Tylenchina</taxon>
        <taxon>Tylenchomorpha</taxon>
        <taxon>Tylenchoidea</taxon>
        <taxon>Heteroderidae</taxon>
        <taxon>Heteroderinae</taxon>
        <taxon>Heterodera</taxon>
    </lineage>
</organism>
<accession>A0ABD2K672</accession>